<dbReference type="GO" id="GO:0000160">
    <property type="term" value="P:phosphorelay signal transduction system"/>
    <property type="evidence" value="ECO:0007669"/>
    <property type="project" value="InterPro"/>
</dbReference>
<dbReference type="STRING" id="1112.A9D12_03380"/>
<dbReference type="Pfam" id="PF02518">
    <property type="entry name" value="HATPase_c"/>
    <property type="match status" value="1"/>
</dbReference>
<evidence type="ECO:0000256" key="2">
    <source>
        <dbReference type="ARBA" id="ARBA00012438"/>
    </source>
</evidence>
<keyword evidence="6" id="KW-0418">Kinase</keyword>
<comment type="catalytic activity">
    <reaction evidence="1">
        <text>ATP + protein L-histidine = ADP + protein N-phospho-L-histidine.</text>
        <dbReference type="EC" id="2.7.13.3"/>
    </reaction>
</comment>
<keyword evidence="12" id="KW-1185">Reference proteome</keyword>
<sequence length="351" mass="38001">MTDRAPQPRLLYIDDDDGFARLLSRALTRMGFVVTHAPDGASGLARLEAGTFDVIALDHYMPGLSGEQTLEKIVAMPAPPPVVYVTASDETQVAVSALKSGAADYVIKDMGAGFFDLLAEILRQAMEGDRLRRAEQAAQIEVAAARERAEVLLIEVNHRVANSLTLVVSMAHLQAAALPPGEAKQAIEDFANRVYAIAQVHKRLYTSQDIRAVQLDTYLAELVRDLHRSVTSQKAITRITFDCPPLSVSTDRAISIGVILSELITNVTKYAYPGERRGEVRVRILCDDSGVARLEVDDDGVGISGDTPTGTGLGTQVMDALAHGLSGRIELSRRDRGTRATLHFEANCVPD</sequence>
<dbReference type="SUPFAM" id="SSF52172">
    <property type="entry name" value="CheY-like"/>
    <property type="match status" value="1"/>
</dbReference>
<dbReference type="SMART" id="SM00448">
    <property type="entry name" value="REC"/>
    <property type="match status" value="1"/>
</dbReference>
<dbReference type="PANTHER" id="PTHR41523:SF8">
    <property type="entry name" value="ETHYLENE RESPONSE SENSOR PROTEIN"/>
    <property type="match status" value="1"/>
</dbReference>
<evidence type="ECO:0000313" key="11">
    <source>
        <dbReference type="EMBL" id="ANK12133.1"/>
    </source>
</evidence>
<dbReference type="InterPro" id="IPR011006">
    <property type="entry name" value="CheY-like_superfamily"/>
</dbReference>
<dbReference type="Pfam" id="PF00072">
    <property type="entry name" value="Response_reg"/>
    <property type="match status" value="1"/>
</dbReference>
<feature type="domain" description="Histidine kinase" evidence="9">
    <location>
        <begin position="155"/>
        <end position="348"/>
    </location>
</feature>
<dbReference type="Pfam" id="PF07568">
    <property type="entry name" value="HisKA_2"/>
    <property type="match status" value="1"/>
</dbReference>
<feature type="domain" description="Response regulatory" evidence="10">
    <location>
        <begin position="9"/>
        <end position="123"/>
    </location>
</feature>
<dbReference type="PANTHER" id="PTHR41523">
    <property type="entry name" value="TWO-COMPONENT SYSTEM SENSOR PROTEIN"/>
    <property type="match status" value="1"/>
</dbReference>
<organism evidence="11 12">
    <name type="scientific">Erythrobacter neustonensis</name>
    <dbReference type="NCBI Taxonomy" id="1112"/>
    <lineage>
        <taxon>Bacteria</taxon>
        <taxon>Pseudomonadati</taxon>
        <taxon>Pseudomonadota</taxon>
        <taxon>Alphaproteobacteria</taxon>
        <taxon>Sphingomonadales</taxon>
        <taxon>Erythrobacteraceae</taxon>
        <taxon>Erythrobacter/Porphyrobacter group</taxon>
        <taxon>Erythrobacter</taxon>
    </lineage>
</organism>
<keyword evidence="4" id="KW-0808">Transferase</keyword>
<protein>
    <recommendedName>
        <fullName evidence="2">histidine kinase</fullName>
        <ecNumber evidence="2">2.7.13.3</ecNumber>
    </recommendedName>
</protein>
<dbReference type="InterPro" id="IPR003594">
    <property type="entry name" value="HATPase_dom"/>
</dbReference>
<evidence type="ECO:0000256" key="1">
    <source>
        <dbReference type="ARBA" id="ARBA00000085"/>
    </source>
</evidence>
<keyword evidence="3 8" id="KW-0597">Phosphoprotein</keyword>
<dbReference type="Proteomes" id="UP000078263">
    <property type="component" value="Chromosome"/>
</dbReference>
<evidence type="ECO:0000256" key="7">
    <source>
        <dbReference type="ARBA" id="ARBA00022840"/>
    </source>
</evidence>
<evidence type="ECO:0000256" key="8">
    <source>
        <dbReference type="PROSITE-ProRule" id="PRU00169"/>
    </source>
</evidence>
<dbReference type="SUPFAM" id="SSF55874">
    <property type="entry name" value="ATPase domain of HSP90 chaperone/DNA topoisomerase II/histidine kinase"/>
    <property type="match status" value="1"/>
</dbReference>
<dbReference type="AlphaFoldDB" id="A0A192D0U5"/>
<keyword evidence="5" id="KW-0547">Nucleotide-binding</keyword>
<reference evidence="11 12" key="1">
    <citation type="submission" date="2016-05" db="EMBL/GenBank/DDBJ databases">
        <title>Compelete Genome Sequence of Bacteriochlorophyll-Synthesizing Bacterium Porphyrobacter neustonensis DSM 9434.</title>
        <authorList>
            <person name="Shi X.-L."/>
            <person name="Wu Y.-H."/>
            <person name="Cheng H."/>
            <person name="Xu L."/>
            <person name="Zhang X.-Q."/>
            <person name="Wang C.-S."/>
            <person name="Xu X.-W."/>
        </authorList>
    </citation>
    <scope>NUCLEOTIDE SEQUENCE [LARGE SCALE GENOMIC DNA]</scope>
    <source>
        <strain evidence="11 12">DSM 9434</strain>
    </source>
</reference>
<dbReference type="CDD" id="cd00156">
    <property type="entry name" value="REC"/>
    <property type="match status" value="1"/>
</dbReference>
<dbReference type="RefSeq" id="WP_068349782.1">
    <property type="nucleotide sequence ID" value="NZ_CP016033.1"/>
</dbReference>
<evidence type="ECO:0000256" key="4">
    <source>
        <dbReference type="ARBA" id="ARBA00022679"/>
    </source>
</evidence>
<dbReference type="InterPro" id="IPR036890">
    <property type="entry name" value="HATPase_C_sf"/>
</dbReference>
<dbReference type="InterPro" id="IPR005467">
    <property type="entry name" value="His_kinase_dom"/>
</dbReference>
<evidence type="ECO:0000256" key="5">
    <source>
        <dbReference type="ARBA" id="ARBA00022741"/>
    </source>
</evidence>
<dbReference type="InterPro" id="IPR011102">
    <property type="entry name" value="Sig_transdc_His_kinase_HWE"/>
</dbReference>
<dbReference type="PROSITE" id="PS50110">
    <property type="entry name" value="RESPONSE_REGULATORY"/>
    <property type="match status" value="1"/>
</dbReference>
<evidence type="ECO:0000256" key="6">
    <source>
        <dbReference type="ARBA" id="ARBA00022777"/>
    </source>
</evidence>
<dbReference type="InterPro" id="IPR011495">
    <property type="entry name" value="Sig_transdc_His_kin_sub2_dim/P"/>
</dbReference>
<dbReference type="Gene3D" id="3.40.50.2300">
    <property type="match status" value="1"/>
</dbReference>
<proteinExistence type="predicted"/>
<dbReference type="Gene3D" id="3.30.565.10">
    <property type="entry name" value="Histidine kinase-like ATPase, C-terminal domain"/>
    <property type="match status" value="1"/>
</dbReference>
<dbReference type="InterPro" id="IPR001789">
    <property type="entry name" value="Sig_transdc_resp-reg_receiver"/>
</dbReference>
<name>A0A192D0U5_9SPHN</name>
<dbReference type="GO" id="GO:0005524">
    <property type="term" value="F:ATP binding"/>
    <property type="evidence" value="ECO:0007669"/>
    <property type="project" value="UniProtKB-KW"/>
</dbReference>
<dbReference type="SMART" id="SM00911">
    <property type="entry name" value="HWE_HK"/>
    <property type="match status" value="1"/>
</dbReference>
<evidence type="ECO:0000313" key="12">
    <source>
        <dbReference type="Proteomes" id="UP000078263"/>
    </source>
</evidence>
<accession>A0A192D0U5</accession>
<dbReference type="EMBL" id="CP016033">
    <property type="protein sequence ID" value="ANK12133.1"/>
    <property type="molecule type" value="Genomic_DNA"/>
</dbReference>
<keyword evidence="7" id="KW-0067">ATP-binding</keyword>
<evidence type="ECO:0000259" key="9">
    <source>
        <dbReference type="PROSITE" id="PS50109"/>
    </source>
</evidence>
<dbReference type="GO" id="GO:0004673">
    <property type="term" value="F:protein histidine kinase activity"/>
    <property type="evidence" value="ECO:0007669"/>
    <property type="project" value="UniProtKB-EC"/>
</dbReference>
<dbReference type="EC" id="2.7.13.3" evidence="2"/>
<feature type="modified residue" description="4-aspartylphosphate" evidence="8">
    <location>
        <position position="58"/>
    </location>
</feature>
<evidence type="ECO:0000256" key="3">
    <source>
        <dbReference type="ARBA" id="ARBA00022553"/>
    </source>
</evidence>
<dbReference type="SMART" id="SM00387">
    <property type="entry name" value="HATPase_c"/>
    <property type="match status" value="1"/>
</dbReference>
<evidence type="ECO:0000259" key="10">
    <source>
        <dbReference type="PROSITE" id="PS50110"/>
    </source>
</evidence>
<gene>
    <name evidence="11" type="ORF">A9D12_03380</name>
</gene>
<dbReference type="OrthoDB" id="9767435at2"/>
<dbReference type="KEGG" id="pns:A9D12_03380"/>
<dbReference type="PROSITE" id="PS50109">
    <property type="entry name" value="HIS_KIN"/>
    <property type="match status" value="1"/>
</dbReference>